<gene>
    <name evidence="2" type="ORF">PPERSA_03761</name>
</gene>
<name>A0A0V0QBM2_PSEPJ</name>
<dbReference type="Proteomes" id="UP000054937">
    <property type="component" value="Unassembled WGS sequence"/>
</dbReference>
<evidence type="ECO:0000313" key="2">
    <source>
        <dbReference type="EMBL" id="KRW99586.1"/>
    </source>
</evidence>
<evidence type="ECO:0000313" key="3">
    <source>
        <dbReference type="Proteomes" id="UP000054937"/>
    </source>
</evidence>
<keyword evidence="3" id="KW-1185">Reference proteome</keyword>
<accession>A0A0V0QBM2</accession>
<proteinExistence type="predicted"/>
<feature type="region of interest" description="Disordered" evidence="1">
    <location>
        <begin position="1"/>
        <end position="29"/>
    </location>
</feature>
<dbReference type="InParanoid" id="A0A0V0QBM2"/>
<reference evidence="2 3" key="1">
    <citation type="journal article" date="2015" name="Sci. Rep.">
        <title>Genome of the facultative scuticociliatosis pathogen Pseudocohnilembus persalinus provides insight into its virulence through horizontal gene transfer.</title>
        <authorList>
            <person name="Xiong J."/>
            <person name="Wang G."/>
            <person name="Cheng J."/>
            <person name="Tian M."/>
            <person name="Pan X."/>
            <person name="Warren A."/>
            <person name="Jiang C."/>
            <person name="Yuan D."/>
            <person name="Miao W."/>
        </authorList>
    </citation>
    <scope>NUCLEOTIDE SEQUENCE [LARGE SCALE GENOMIC DNA]</scope>
    <source>
        <strain evidence="2">36N120E</strain>
    </source>
</reference>
<dbReference type="EMBL" id="LDAU01000207">
    <property type="protein sequence ID" value="KRW99586.1"/>
    <property type="molecule type" value="Genomic_DNA"/>
</dbReference>
<comment type="caution">
    <text evidence="2">The sequence shown here is derived from an EMBL/GenBank/DDBJ whole genome shotgun (WGS) entry which is preliminary data.</text>
</comment>
<protein>
    <submittedName>
        <fullName evidence="2">Uncharacterized protein</fullName>
    </submittedName>
</protein>
<feature type="compositionally biased region" description="Polar residues" evidence="1">
    <location>
        <begin position="8"/>
        <end position="27"/>
    </location>
</feature>
<evidence type="ECO:0000256" key="1">
    <source>
        <dbReference type="SAM" id="MobiDB-lite"/>
    </source>
</evidence>
<organism evidence="2 3">
    <name type="scientific">Pseudocohnilembus persalinus</name>
    <name type="common">Ciliate</name>
    <dbReference type="NCBI Taxonomy" id="266149"/>
    <lineage>
        <taxon>Eukaryota</taxon>
        <taxon>Sar</taxon>
        <taxon>Alveolata</taxon>
        <taxon>Ciliophora</taxon>
        <taxon>Intramacronucleata</taxon>
        <taxon>Oligohymenophorea</taxon>
        <taxon>Scuticociliatia</taxon>
        <taxon>Philasterida</taxon>
        <taxon>Pseudocohnilembidae</taxon>
        <taxon>Pseudocohnilembus</taxon>
    </lineage>
</organism>
<dbReference type="OrthoDB" id="293759at2759"/>
<dbReference type="AlphaFoldDB" id="A0A0V0QBM2"/>
<sequence length="244" mass="29552">MKEREQKQNQMHEQIQQALENMSQESIEQLKKSQLEEKINELEKENQKIKDQLKLTENYNDNNISTIAQYQEQIRKNNEDYDKKFQQLELQLKQQYDNKCKQLQQENDNLKFEFQNERKLNQKEIENQLENLKLMHEHEKNLLNIKINGLNNEKKVFSSSNEQNLILFEELKQRHKEDIQEEKNKAQKLLEACNKVKEDYNKRNAIVIQEILHKENRIKKLTTQLHKKQKGSDFLNCQTQNTNE</sequence>